<keyword evidence="2" id="KW-0472">Membrane</keyword>
<organism evidence="3 4">
    <name type="scientific">Podospora aff. communis PSN243</name>
    <dbReference type="NCBI Taxonomy" id="3040156"/>
    <lineage>
        <taxon>Eukaryota</taxon>
        <taxon>Fungi</taxon>
        <taxon>Dikarya</taxon>
        <taxon>Ascomycota</taxon>
        <taxon>Pezizomycotina</taxon>
        <taxon>Sordariomycetes</taxon>
        <taxon>Sordariomycetidae</taxon>
        <taxon>Sordariales</taxon>
        <taxon>Podosporaceae</taxon>
        <taxon>Podospora</taxon>
    </lineage>
</organism>
<comment type="caution">
    <text evidence="3">The sequence shown here is derived from an EMBL/GenBank/DDBJ whole genome shotgun (WGS) entry which is preliminary data.</text>
</comment>
<dbReference type="AlphaFoldDB" id="A0AAV9GE84"/>
<name>A0AAV9GE84_9PEZI</name>
<feature type="transmembrane region" description="Helical" evidence="2">
    <location>
        <begin position="122"/>
        <end position="146"/>
    </location>
</feature>
<reference evidence="3" key="2">
    <citation type="submission" date="2023-05" db="EMBL/GenBank/DDBJ databases">
        <authorList>
            <consortium name="Lawrence Berkeley National Laboratory"/>
            <person name="Steindorff A."/>
            <person name="Hensen N."/>
            <person name="Bonometti L."/>
            <person name="Westerberg I."/>
            <person name="Brannstrom I.O."/>
            <person name="Guillou S."/>
            <person name="Cros-Aarteil S."/>
            <person name="Calhoun S."/>
            <person name="Haridas S."/>
            <person name="Kuo A."/>
            <person name="Mondo S."/>
            <person name="Pangilinan J."/>
            <person name="Riley R."/>
            <person name="Labutti K."/>
            <person name="Andreopoulos B."/>
            <person name="Lipzen A."/>
            <person name="Chen C."/>
            <person name="Yanf M."/>
            <person name="Daum C."/>
            <person name="Ng V."/>
            <person name="Clum A."/>
            <person name="Ohm R."/>
            <person name="Martin F."/>
            <person name="Silar P."/>
            <person name="Natvig D."/>
            <person name="Lalanne C."/>
            <person name="Gautier V."/>
            <person name="Ament-Velasquez S.L."/>
            <person name="Kruys A."/>
            <person name="Hutchinson M.I."/>
            <person name="Powell A.J."/>
            <person name="Barry K."/>
            <person name="Miller A.N."/>
            <person name="Grigoriev I.V."/>
            <person name="Debuchy R."/>
            <person name="Gladieux P."/>
            <person name="Thoren M.H."/>
            <person name="Johannesson H."/>
        </authorList>
    </citation>
    <scope>NUCLEOTIDE SEQUENCE</scope>
    <source>
        <strain evidence="3">PSN243</strain>
    </source>
</reference>
<gene>
    <name evidence="3" type="ORF">QBC34DRAFT_412082</name>
</gene>
<feature type="compositionally biased region" description="Basic and acidic residues" evidence="1">
    <location>
        <begin position="36"/>
        <end position="46"/>
    </location>
</feature>
<sequence>MATPRALPPDEHLPEVVPAPPFEVDRDASPQVVSHQHNEASDRDKYPVAYDTTPKLFDDTAVTPVNKEDHAIPQTWSPSDGTAPTPITTPWESLPAGDSGSNGAAKPPDEERKIMGLKRRTFFIVAIIASIILLAAIIGGAVGGTLSKQSSTQPGQQEASQQTTSPTTTFSTSSSSTSSTATSSSSSPSSTPTTIPTLNNSTAPLGQAFQAFSAPDYLGSATPIIRALGFHDLNISAQSYVWLPDGTECCLTFCANRTTATGWWCDPRFQPQSSAPFRRVYVWCGGNDGVKNETCS</sequence>
<feature type="compositionally biased region" description="Low complexity" evidence="1">
    <location>
        <begin position="163"/>
        <end position="197"/>
    </location>
</feature>
<feature type="compositionally biased region" description="Polar residues" evidence="1">
    <location>
        <begin position="74"/>
        <end position="91"/>
    </location>
</feature>
<evidence type="ECO:0000313" key="3">
    <source>
        <dbReference type="EMBL" id="KAK4446187.1"/>
    </source>
</evidence>
<proteinExistence type="predicted"/>
<feature type="compositionally biased region" description="Polar residues" evidence="1">
    <location>
        <begin position="146"/>
        <end position="162"/>
    </location>
</feature>
<keyword evidence="4" id="KW-1185">Reference proteome</keyword>
<dbReference type="EMBL" id="MU865959">
    <property type="protein sequence ID" value="KAK4446187.1"/>
    <property type="molecule type" value="Genomic_DNA"/>
</dbReference>
<keyword evidence="2" id="KW-1133">Transmembrane helix</keyword>
<accession>A0AAV9GE84</accession>
<feature type="region of interest" description="Disordered" evidence="1">
    <location>
        <begin position="1"/>
        <end position="109"/>
    </location>
</feature>
<keyword evidence="2" id="KW-0812">Transmembrane</keyword>
<dbReference type="Proteomes" id="UP001321760">
    <property type="component" value="Unassembled WGS sequence"/>
</dbReference>
<reference evidence="3" key="1">
    <citation type="journal article" date="2023" name="Mol. Phylogenet. Evol.">
        <title>Genome-scale phylogeny and comparative genomics of the fungal order Sordariales.</title>
        <authorList>
            <person name="Hensen N."/>
            <person name="Bonometti L."/>
            <person name="Westerberg I."/>
            <person name="Brannstrom I.O."/>
            <person name="Guillou S."/>
            <person name="Cros-Aarteil S."/>
            <person name="Calhoun S."/>
            <person name="Haridas S."/>
            <person name="Kuo A."/>
            <person name="Mondo S."/>
            <person name="Pangilinan J."/>
            <person name="Riley R."/>
            <person name="LaButti K."/>
            <person name="Andreopoulos B."/>
            <person name="Lipzen A."/>
            <person name="Chen C."/>
            <person name="Yan M."/>
            <person name="Daum C."/>
            <person name="Ng V."/>
            <person name="Clum A."/>
            <person name="Steindorff A."/>
            <person name="Ohm R.A."/>
            <person name="Martin F."/>
            <person name="Silar P."/>
            <person name="Natvig D.O."/>
            <person name="Lalanne C."/>
            <person name="Gautier V."/>
            <person name="Ament-Velasquez S.L."/>
            <person name="Kruys A."/>
            <person name="Hutchinson M.I."/>
            <person name="Powell A.J."/>
            <person name="Barry K."/>
            <person name="Miller A.N."/>
            <person name="Grigoriev I.V."/>
            <person name="Debuchy R."/>
            <person name="Gladieux P."/>
            <person name="Hiltunen Thoren M."/>
            <person name="Johannesson H."/>
        </authorList>
    </citation>
    <scope>NUCLEOTIDE SEQUENCE</scope>
    <source>
        <strain evidence="3">PSN243</strain>
    </source>
</reference>
<evidence type="ECO:0000256" key="2">
    <source>
        <dbReference type="SAM" id="Phobius"/>
    </source>
</evidence>
<feature type="region of interest" description="Disordered" evidence="1">
    <location>
        <begin position="146"/>
        <end position="199"/>
    </location>
</feature>
<evidence type="ECO:0000256" key="1">
    <source>
        <dbReference type="SAM" id="MobiDB-lite"/>
    </source>
</evidence>
<evidence type="ECO:0000313" key="4">
    <source>
        <dbReference type="Proteomes" id="UP001321760"/>
    </source>
</evidence>
<protein>
    <submittedName>
        <fullName evidence="3">Uncharacterized protein</fullName>
    </submittedName>
</protein>